<gene>
    <name evidence="7" type="ORF">CKAN_00640000</name>
</gene>
<dbReference type="PANTHER" id="PTHR31945:SF26">
    <property type="entry name" value="TRANSCRIPTION FACTOR BHLH35"/>
    <property type="match status" value="1"/>
</dbReference>
<feature type="region of interest" description="Disordered" evidence="5">
    <location>
        <begin position="64"/>
        <end position="106"/>
    </location>
</feature>
<dbReference type="Proteomes" id="UP000283530">
    <property type="component" value="Unassembled WGS sequence"/>
</dbReference>
<dbReference type="GO" id="GO:0046983">
    <property type="term" value="F:protein dimerization activity"/>
    <property type="evidence" value="ECO:0007669"/>
    <property type="project" value="InterPro"/>
</dbReference>
<evidence type="ECO:0000256" key="4">
    <source>
        <dbReference type="ARBA" id="ARBA00023242"/>
    </source>
</evidence>
<evidence type="ECO:0000256" key="5">
    <source>
        <dbReference type="SAM" id="MobiDB-lite"/>
    </source>
</evidence>
<evidence type="ECO:0000256" key="1">
    <source>
        <dbReference type="ARBA" id="ARBA00004123"/>
    </source>
</evidence>
<dbReference type="SMART" id="SM00353">
    <property type="entry name" value="HLH"/>
    <property type="match status" value="1"/>
</dbReference>
<dbReference type="PROSITE" id="PS50888">
    <property type="entry name" value="BHLH"/>
    <property type="match status" value="1"/>
</dbReference>
<feature type="compositionally biased region" description="Low complexity" evidence="5">
    <location>
        <begin position="167"/>
        <end position="180"/>
    </location>
</feature>
<keyword evidence="2" id="KW-0805">Transcription regulation</keyword>
<protein>
    <submittedName>
        <fullName evidence="7">Transcription factor FER-LIKE IRON DEFICIENCY-INDUCED TRANSCRIPTION FACTOR-like protein</fullName>
    </submittedName>
</protein>
<feature type="domain" description="BHLH" evidence="6">
    <location>
        <begin position="105"/>
        <end position="154"/>
    </location>
</feature>
<comment type="subcellular location">
    <subcellularLocation>
        <location evidence="1">Nucleus</location>
    </subcellularLocation>
</comment>
<reference evidence="7 8" key="1">
    <citation type="journal article" date="2019" name="Nat. Plants">
        <title>Stout camphor tree genome fills gaps in understanding of flowering plant genome evolution.</title>
        <authorList>
            <person name="Chaw S.M."/>
            <person name="Liu Y.C."/>
            <person name="Wu Y.W."/>
            <person name="Wang H.Y."/>
            <person name="Lin C.I."/>
            <person name="Wu C.S."/>
            <person name="Ke H.M."/>
            <person name="Chang L.Y."/>
            <person name="Hsu C.Y."/>
            <person name="Yang H.T."/>
            <person name="Sudianto E."/>
            <person name="Hsu M.H."/>
            <person name="Wu K.P."/>
            <person name="Wang L.N."/>
            <person name="Leebens-Mack J.H."/>
            <person name="Tsai I.J."/>
        </authorList>
    </citation>
    <scope>NUCLEOTIDE SEQUENCE [LARGE SCALE GENOMIC DNA]</scope>
    <source>
        <strain evidence="8">cv. Chaw 1501</strain>
        <tissue evidence="7">Young leaves</tissue>
    </source>
</reference>
<dbReference type="SUPFAM" id="SSF47459">
    <property type="entry name" value="HLH, helix-loop-helix DNA-binding domain"/>
    <property type="match status" value="1"/>
</dbReference>
<evidence type="ECO:0000313" key="7">
    <source>
        <dbReference type="EMBL" id="RWR77896.1"/>
    </source>
</evidence>
<feature type="region of interest" description="Disordered" evidence="5">
    <location>
        <begin position="164"/>
        <end position="196"/>
    </location>
</feature>
<dbReference type="EMBL" id="QPKB01000002">
    <property type="protein sequence ID" value="RWR77896.1"/>
    <property type="molecule type" value="Genomic_DNA"/>
</dbReference>
<dbReference type="GO" id="GO:0005634">
    <property type="term" value="C:nucleus"/>
    <property type="evidence" value="ECO:0007669"/>
    <property type="project" value="UniProtKB-SubCell"/>
</dbReference>
<evidence type="ECO:0000256" key="2">
    <source>
        <dbReference type="ARBA" id="ARBA00023015"/>
    </source>
</evidence>
<dbReference type="InterPro" id="IPR011598">
    <property type="entry name" value="bHLH_dom"/>
</dbReference>
<organism evidence="7 8">
    <name type="scientific">Cinnamomum micranthum f. kanehirae</name>
    <dbReference type="NCBI Taxonomy" id="337451"/>
    <lineage>
        <taxon>Eukaryota</taxon>
        <taxon>Viridiplantae</taxon>
        <taxon>Streptophyta</taxon>
        <taxon>Embryophyta</taxon>
        <taxon>Tracheophyta</taxon>
        <taxon>Spermatophyta</taxon>
        <taxon>Magnoliopsida</taxon>
        <taxon>Magnoliidae</taxon>
        <taxon>Laurales</taxon>
        <taxon>Lauraceae</taxon>
        <taxon>Cinnamomum</taxon>
    </lineage>
</organism>
<evidence type="ECO:0000313" key="8">
    <source>
        <dbReference type="Proteomes" id="UP000283530"/>
    </source>
</evidence>
<proteinExistence type="predicted"/>
<sequence length="292" mass="32901">MEFENLNFWSPESGDSDGVFRQIPDCPSAIFSPIQCDYGSYLEYMEMELLQGGAREPMMMMMEEEEEDKSGGGNEEEEPEEDDNGRGEGGVVLDGGATDDGILGNGGCKNLLSERNRRKRLNQQLLALRSLVPCISKMDKRSILMDAATYLQNLHREIEEVKREIATQETSDTSTTSSESNLPSPEETIQCNESSPPQHQILNIDIEEMDERTFAVKVVFRRAQGAVCQVQCMIESLGLNISNTWTHEIDRHQMITTSFLQVKKQMNLTPEILKVQINKAAFKFGLDVDMDD</sequence>
<evidence type="ECO:0000256" key="3">
    <source>
        <dbReference type="ARBA" id="ARBA00023163"/>
    </source>
</evidence>
<dbReference type="InterPro" id="IPR051358">
    <property type="entry name" value="TF_AMS/ICE1/BHLH6-like"/>
</dbReference>
<dbReference type="Gene3D" id="4.10.280.10">
    <property type="entry name" value="Helix-loop-helix DNA-binding domain"/>
    <property type="match status" value="1"/>
</dbReference>
<keyword evidence="3" id="KW-0804">Transcription</keyword>
<accession>A0A3S3MK52</accession>
<dbReference type="InterPro" id="IPR036638">
    <property type="entry name" value="HLH_DNA-bd_sf"/>
</dbReference>
<comment type="caution">
    <text evidence="7">The sequence shown here is derived from an EMBL/GenBank/DDBJ whole genome shotgun (WGS) entry which is preliminary data.</text>
</comment>
<keyword evidence="4" id="KW-0539">Nucleus</keyword>
<dbReference type="GO" id="GO:0003700">
    <property type="term" value="F:DNA-binding transcription factor activity"/>
    <property type="evidence" value="ECO:0007669"/>
    <property type="project" value="TreeGrafter"/>
</dbReference>
<dbReference type="AlphaFoldDB" id="A0A3S3MK52"/>
<dbReference type="OrthoDB" id="1919021at2759"/>
<name>A0A3S3MK52_9MAGN</name>
<dbReference type="PANTHER" id="PTHR31945">
    <property type="entry name" value="TRANSCRIPTION FACTOR SCREAM2-RELATED"/>
    <property type="match status" value="1"/>
</dbReference>
<evidence type="ECO:0000259" key="6">
    <source>
        <dbReference type="PROSITE" id="PS50888"/>
    </source>
</evidence>
<feature type="compositionally biased region" description="Polar residues" evidence="5">
    <location>
        <begin position="181"/>
        <end position="196"/>
    </location>
</feature>
<dbReference type="GO" id="GO:0043565">
    <property type="term" value="F:sequence-specific DNA binding"/>
    <property type="evidence" value="ECO:0007669"/>
    <property type="project" value="TreeGrafter"/>
</dbReference>
<dbReference type="Pfam" id="PF00010">
    <property type="entry name" value="HLH"/>
    <property type="match status" value="1"/>
</dbReference>
<feature type="compositionally biased region" description="Acidic residues" evidence="5">
    <location>
        <begin position="64"/>
        <end position="83"/>
    </location>
</feature>
<keyword evidence="8" id="KW-1185">Reference proteome</keyword>